<comment type="caution">
    <text evidence="8">The sequence shown here is derived from an EMBL/GenBank/DDBJ whole genome shotgun (WGS) entry which is preliminary data.</text>
</comment>
<keyword evidence="4 6" id="KW-1133">Transmembrane helix</keyword>
<comment type="subcellular location">
    <subcellularLocation>
        <location evidence="1">Cell membrane</location>
        <topology evidence="1">Multi-pass membrane protein</topology>
    </subcellularLocation>
</comment>
<keyword evidence="9" id="KW-1185">Reference proteome</keyword>
<dbReference type="InterPro" id="IPR002656">
    <property type="entry name" value="Acyl_transf_3_dom"/>
</dbReference>
<evidence type="ECO:0000256" key="6">
    <source>
        <dbReference type="SAM" id="Phobius"/>
    </source>
</evidence>
<gene>
    <name evidence="8" type="ORF">MBBWO_04950</name>
</gene>
<dbReference type="GO" id="GO:0005886">
    <property type="term" value="C:plasma membrane"/>
    <property type="evidence" value="ECO:0007669"/>
    <property type="project" value="UniProtKB-SubCell"/>
</dbReference>
<feature type="transmembrane region" description="Helical" evidence="6">
    <location>
        <begin position="43"/>
        <end position="63"/>
    </location>
</feature>
<reference evidence="8 9" key="1">
    <citation type="submission" date="2017-03" db="EMBL/GenBank/DDBJ databases">
        <title>Genome sequence of Methanobrevibacter wosei.</title>
        <authorList>
            <person name="Poehlein A."/>
            <person name="Seedorf H."/>
            <person name="Daniel R."/>
        </authorList>
    </citation>
    <scope>NUCLEOTIDE SEQUENCE [LARGE SCALE GENOMIC DNA]</scope>
    <source>
        <strain evidence="8 9">DSM 11979</strain>
    </source>
</reference>
<evidence type="ECO:0000256" key="1">
    <source>
        <dbReference type="ARBA" id="ARBA00004651"/>
    </source>
</evidence>
<keyword evidence="8" id="KW-0012">Acyltransferase</keyword>
<feature type="transmembrane region" description="Helical" evidence="6">
    <location>
        <begin position="12"/>
        <end position="31"/>
    </location>
</feature>
<sequence length="161" mass="18746">MYFSKRIEYLDYLKVLAILSIIAMHITAFFSDVEVMNLTMHNLSQIGRFAVPIFLMVTGILLLNRNYPNYLDFFKKRSLRITLPFLFWIFIALLVTYNINSNLFNSSSFLVTVADTLNTGILWYFWMLIGVYLAIPIINEYVVAKGMEGIKYFLIIAILDL</sequence>
<evidence type="ECO:0000256" key="2">
    <source>
        <dbReference type="ARBA" id="ARBA00022475"/>
    </source>
</evidence>
<dbReference type="OrthoDB" id="77584at2157"/>
<organism evidence="8 9">
    <name type="scientific">Methanobrevibacter woesei</name>
    <dbReference type="NCBI Taxonomy" id="190976"/>
    <lineage>
        <taxon>Archaea</taxon>
        <taxon>Methanobacteriati</taxon>
        <taxon>Methanobacteriota</taxon>
        <taxon>Methanomada group</taxon>
        <taxon>Methanobacteria</taxon>
        <taxon>Methanobacteriales</taxon>
        <taxon>Methanobacteriaceae</taxon>
        <taxon>Methanobrevibacter</taxon>
    </lineage>
</organism>
<keyword evidence="8" id="KW-0808">Transferase</keyword>
<dbReference type="Pfam" id="PF01757">
    <property type="entry name" value="Acyl_transf_3"/>
    <property type="match status" value="1"/>
</dbReference>
<dbReference type="EMBL" id="MZGU01000004">
    <property type="protein sequence ID" value="PWB85660.1"/>
    <property type="molecule type" value="Genomic_DNA"/>
</dbReference>
<evidence type="ECO:0000259" key="7">
    <source>
        <dbReference type="Pfam" id="PF01757"/>
    </source>
</evidence>
<dbReference type="Proteomes" id="UP000245577">
    <property type="component" value="Unassembled WGS sequence"/>
</dbReference>
<keyword evidence="2" id="KW-1003">Cell membrane</keyword>
<dbReference type="GO" id="GO:0009246">
    <property type="term" value="P:enterobacterial common antigen biosynthetic process"/>
    <property type="evidence" value="ECO:0007669"/>
    <property type="project" value="TreeGrafter"/>
</dbReference>
<protein>
    <submittedName>
        <fullName evidence="8">Acyltransferase family protein</fullName>
    </submittedName>
</protein>
<name>A0A2U1S6E1_9EURY</name>
<feature type="transmembrane region" description="Helical" evidence="6">
    <location>
        <begin position="83"/>
        <end position="101"/>
    </location>
</feature>
<proteinExistence type="predicted"/>
<evidence type="ECO:0000313" key="8">
    <source>
        <dbReference type="EMBL" id="PWB85660.1"/>
    </source>
</evidence>
<dbReference type="AlphaFoldDB" id="A0A2U1S6E1"/>
<dbReference type="PANTHER" id="PTHR40074">
    <property type="entry name" value="O-ACETYLTRANSFERASE WECH"/>
    <property type="match status" value="1"/>
</dbReference>
<dbReference type="PANTHER" id="PTHR40074:SF2">
    <property type="entry name" value="O-ACETYLTRANSFERASE WECH"/>
    <property type="match status" value="1"/>
</dbReference>
<evidence type="ECO:0000256" key="5">
    <source>
        <dbReference type="ARBA" id="ARBA00023136"/>
    </source>
</evidence>
<evidence type="ECO:0000256" key="3">
    <source>
        <dbReference type="ARBA" id="ARBA00022692"/>
    </source>
</evidence>
<feature type="transmembrane region" description="Helical" evidence="6">
    <location>
        <begin position="121"/>
        <end position="143"/>
    </location>
</feature>
<dbReference type="GO" id="GO:0016413">
    <property type="term" value="F:O-acetyltransferase activity"/>
    <property type="evidence" value="ECO:0007669"/>
    <property type="project" value="TreeGrafter"/>
</dbReference>
<keyword evidence="5 6" id="KW-0472">Membrane</keyword>
<evidence type="ECO:0000313" key="9">
    <source>
        <dbReference type="Proteomes" id="UP000245577"/>
    </source>
</evidence>
<feature type="domain" description="Acyltransferase 3" evidence="7">
    <location>
        <begin position="8"/>
        <end position="155"/>
    </location>
</feature>
<keyword evidence="3 6" id="KW-0812">Transmembrane</keyword>
<evidence type="ECO:0000256" key="4">
    <source>
        <dbReference type="ARBA" id="ARBA00022989"/>
    </source>
</evidence>
<dbReference type="RefSeq" id="WP_116669315.1">
    <property type="nucleotide sequence ID" value="NZ_MZGU01000004.1"/>
</dbReference>
<accession>A0A2U1S6E1</accession>